<feature type="domain" description="DUF6894" evidence="1">
    <location>
        <begin position="3"/>
        <end position="71"/>
    </location>
</feature>
<dbReference type="RefSeq" id="WP_150966669.1">
    <property type="nucleotide sequence ID" value="NZ_VZZJ01000040.1"/>
</dbReference>
<keyword evidence="3" id="KW-1185">Reference proteome</keyword>
<protein>
    <recommendedName>
        <fullName evidence="1">DUF6894 domain-containing protein</fullName>
    </recommendedName>
</protein>
<dbReference type="Proteomes" id="UP000441523">
    <property type="component" value="Unassembled WGS sequence"/>
</dbReference>
<reference evidence="2 3" key="1">
    <citation type="submission" date="2019-09" db="EMBL/GenBank/DDBJ databases">
        <title>YIM 132548 draft genome.</title>
        <authorList>
            <person name="Jiang L."/>
        </authorList>
    </citation>
    <scope>NUCLEOTIDE SEQUENCE [LARGE SCALE GENOMIC DNA]</scope>
    <source>
        <strain evidence="2 3">YIM 132548</strain>
    </source>
</reference>
<dbReference type="InterPro" id="IPR054189">
    <property type="entry name" value="DUF6894"/>
</dbReference>
<dbReference type="AlphaFoldDB" id="A0A6N6MKC2"/>
<evidence type="ECO:0000313" key="2">
    <source>
        <dbReference type="EMBL" id="KAB1069330.1"/>
    </source>
</evidence>
<sequence length="102" mass="11417">MPRYFFDVLHDDEDVTRDHQGIDLPDLEAAEIEALEIWKRIIGERVAGAANPLRWHVVILDEYGAALAEIPCPFDLADEDDCDGTPEVPRWRRACGDGIGAT</sequence>
<proteinExistence type="predicted"/>
<evidence type="ECO:0000259" key="1">
    <source>
        <dbReference type="Pfam" id="PF21834"/>
    </source>
</evidence>
<accession>A0A6N6MKC2</accession>
<comment type="caution">
    <text evidence="2">The sequence shown here is derived from an EMBL/GenBank/DDBJ whole genome shotgun (WGS) entry which is preliminary data.</text>
</comment>
<name>A0A6N6MKC2_9HYPH</name>
<dbReference type="Pfam" id="PF21834">
    <property type="entry name" value="DUF6894"/>
    <property type="match status" value="1"/>
</dbReference>
<organism evidence="2 3">
    <name type="scientific">Methylobacterium planeticum</name>
    <dbReference type="NCBI Taxonomy" id="2615211"/>
    <lineage>
        <taxon>Bacteria</taxon>
        <taxon>Pseudomonadati</taxon>
        <taxon>Pseudomonadota</taxon>
        <taxon>Alphaproteobacteria</taxon>
        <taxon>Hyphomicrobiales</taxon>
        <taxon>Methylobacteriaceae</taxon>
        <taxon>Methylobacterium</taxon>
    </lineage>
</organism>
<gene>
    <name evidence="2" type="ORF">F6X51_25465</name>
</gene>
<dbReference type="EMBL" id="VZZJ01000040">
    <property type="protein sequence ID" value="KAB1069330.1"/>
    <property type="molecule type" value="Genomic_DNA"/>
</dbReference>
<evidence type="ECO:0000313" key="3">
    <source>
        <dbReference type="Proteomes" id="UP000441523"/>
    </source>
</evidence>